<dbReference type="SUPFAM" id="SSF109604">
    <property type="entry name" value="HD-domain/PDEase-like"/>
    <property type="match status" value="1"/>
</dbReference>
<dbReference type="Proteomes" id="UP000702544">
    <property type="component" value="Unassembled WGS sequence"/>
</dbReference>
<protein>
    <submittedName>
        <fullName evidence="1">Uncharacterized protein</fullName>
    </submittedName>
</protein>
<accession>A0AAE5CBJ5</accession>
<proteinExistence type="predicted"/>
<comment type="caution">
    <text evidence="1">The sequence shown here is derived from an EMBL/GenBank/DDBJ whole genome shotgun (WGS) entry which is preliminary data.</text>
</comment>
<dbReference type="AlphaFoldDB" id="A0AAE5CBJ5"/>
<gene>
    <name evidence="1" type="ORF">GWO12_05815</name>
</gene>
<name>A0AAE5CBJ5_9BACT</name>
<evidence type="ECO:0000313" key="1">
    <source>
        <dbReference type="EMBL" id="NIR74613.1"/>
    </source>
</evidence>
<evidence type="ECO:0000313" key="2">
    <source>
        <dbReference type="Proteomes" id="UP000702544"/>
    </source>
</evidence>
<organism evidence="1 2">
    <name type="scientific">Candidatus Kutchimonas denitrificans</name>
    <dbReference type="NCBI Taxonomy" id="3056748"/>
    <lineage>
        <taxon>Bacteria</taxon>
        <taxon>Pseudomonadati</taxon>
        <taxon>Gemmatimonadota</taxon>
        <taxon>Gemmatimonadia</taxon>
        <taxon>Candidatus Palauibacterales</taxon>
        <taxon>Candidatus Palauibacteraceae</taxon>
        <taxon>Candidatus Kutchimonas</taxon>
    </lineage>
</organism>
<reference evidence="1 2" key="1">
    <citation type="submission" date="2020-01" db="EMBL/GenBank/DDBJ databases">
        <title>Genomes assembled from Gulf of Kutch pelagic sediment metagenomes.</title>
        <authorList>
            <person name="Chandrashekar M."/>
            <person name="Mahajan M.S."/>
            <person name="Dave K.J."/>
            <person name="Vatsa P."/>
            <person name="Nathani N.M."/>
        </authorList>
    </citation>
    <scope>NUCLEOTIDE SEQUENCE [LARGE SCALE GENOMIC DNA]</scope>
    <source>
        <strain evidence="1">KS3-K002</strain>
    </source>
</reference>
<sequence length="93" mass="11066">MDDEELLEAIAFHTLGRRGLRRLGRYLFMADYLEPGREFEDEERAALRARLPADEARVLREVCARRIRWRLRDSRPLHPNTVAFWNELAETGR</sequence>
<dbReference type="EMBL" id="JAACAK010000046">
    <property type="protein sequence ID" value="NIR74613.1"/>
    <property type="molecule type" value="Genomic_DNA"/>
</dbReference>
<dbReference type="Gene3D" id="1.10.3210.10">
    <property type="entry name" value="Hypothetical protein af1432"/>
    <property type="match status" value="1"/>
</dbReference>